<dbReference type="EMBL" id="BAABIS010000001">
    <property type="protein sequence ID" value="GAA4885219.1"/>
    <property type="molecule type" value="Genomic_DNA"/>
</dbReference>
<evidence type="ECO:0000313" key="3">
    <source>
        <dbReference type="Proteomes" id="UP001501752"/>
    </source>
</evidence>
<evidence type="ECO:0000313" key="2">
    <source>
        <dbReference type="EMBL" id="GAA4885219.1"/>
    </source>
</evidence>
<accession>A0ABP9ES36</accession>
<evidence type="ECO:0000256" key="1">
    <source>
        <dbReference type="SAM" id="MobiDB-lite"/>
    </source>
</evidence>
<keyword evidence="3" id="KW-1185">Reference proteome</keyword>
<reference evidence="3" key="1">
    <citation type="journal article" date="2019" name="Int. J. Syst. Evol. Microbiol.">
        <title>The Global Catalogue of Microorganisms (GCM) 10K type strain sequencing project: providing services to taxonomists for standard genome sequencing and annotation.</title>
        <authorList>
            <consortium name="The Broad Institute Genomics Platform"/>
            <consortium name="The Broad Institute Genome Sequencing Center for Infectious Disease"/>
            <person name="Wu L."/>
            <person name="Ma J."/>
        </authorList>
    </citation>
    <scope>NUCLEOTIDE SEQUENCE [LARGE SCALE GENOMIC DNA]</scope>
    <source>
        <strain evidence="3">JCM 13006</strain>
    </source>
</reference>
<name>A0ABP9ES36_9ACTN</name>
<protein>
    <submittedName>
        <fullName evidence="2">Uncharacterized protein</fullName>
    </submittedName>
</protein>
<sequence length="74" mass="7658">MDTDGTLVIMTVDRRPLWQPFSESATDQPSRADHASLPHAGRSLFQEPAAADPAQLAAAAPVPLGSGGLTFTAA</sequence>
<organism evidence="2 3">
    <name type="scientific">Kitasatospora terrestris</name>
    <dbReference type="NCBI Taxonomy" id="258051"/>
    <lineage>
        <taxon>Bacteria</taxon>
        <taxon>Bacillati</taxon>
        <taxon>Actinomycetota</taxon>
        <taxon>Actinomycetes</taxon>
        <taxon>Kitasatosporales</taxon>
        <taxon>Streptomycetaceae</taxon>
        <taxon>Kitasatospora</taxon>
    </lineage>
</organism>
<gene>
    <name evidence="2" type="ORF">GCM10023235_77810</name>
</gene>
<comment type="caution">
    <text evidence="2">The sequence shown here is derived from an EMBL/GenBank/DDBJ whole genome shotgun (WGS) entry which is preliminary data.</text>
</comment>
<feature type="region of interest" description="Disordered" evidence="1">
    <location>
        <begin position="20"/>
        <end position="54"/>
    </location>
</feature>
<dbReference type="Proteomes" id="UP001501752">
    <property type="component" value="Unassembled WGS sequence"/>
</dbReference>
<proteinExistence type="predicted"/>